<feature type="domain" description="AMP-dependent synthetase/ligase" evidence="3">
    <location>
        <begin position="85"/>
        <end position="480"/>
    </location>
</feature>
<dbReference type="Gene3D" id="3.30.300.30">
    <property type="match status" value="1"/>
</dbReference>
<dbReference type="InterPro" id="IPR020845">
    <property type="entry name" value="AMP-binding_CS"/>
</dbReference>
<reference evidence="5" key="1">
    <citation type="submission" date="2020-01" db="EMBL/GenBank/DDBJ databases">
        <title>Development of genomics and gene disruption for Polysphondylium violaceum indicates a role for the polyketide synthase stlB in stalk morphogenesis.</title>
        <authorList>
            <person name="Narita B."/>
            <person name="Kawabe Y."/>
            <person name="Kin K."/>
            <person name="Saito T."/>
            <person name="Gibbs R."/>
            <person name="Kuspa A."/>
            <person name="Muzny D."/>
            <person name="Queller D."/>
            <person name="Richards S."/>
            <person name="Strassman J."/>
            <person name="Sucgang R."/>
            <person name="Worley K."/>
            <person name="Schaap P."/>
        </authorList>
    </citation>
    <scope>NUCLEOTIDE SEQUENCE</scope>
    <source>
        <strain evidence="5">QSvi11</strain>
    </source>
</reference>
<dbReference type="GO" id="GO:0031956">
    <property type="term" value="F:medium-chain fatty acid-CoA ligase activity"/>
    <property type="evidence" value="ECO:0007669"/>
    <property type="project" value="TreeGrafter"/>
</dbReference>
<dbReference type="CDD" id="cd05917">
    <property type="entry name" value="FACL_like_2"/>
    <property type="match status" value="1"/>
</dbReference>
<evidence type="ECO:0000259" key="3">
    <source>
        <dbReference type="Pfam" id="PF00501"/>
    </source>
</evidence>
<dbReference type="GO" id="GO:0006631">
    <property type="term" value="P:fatty acid metabolic process"/>
    <property type="evidence" value="ECO:0007669"/>
    <property type="project" value="TreeGrafter"/>
</dbReference>
<organism evidence="5 6">
    <name type="scientific">Polysphondylium violaceum</name>
    <dbReference type="NCBI Taxonomy" id="133409"/>
    <lineage>
        <taxon>Eukaryota</taxon>
        <taxon>Amoebozoa</taxon>
        <taxon>Evosea</taxon>
        <taxon>Eumycetozoa</taxon>
        <taxon>Dictyostelia</taxon>
        <taxon>Dictyosteliales</taxon>
        <taxon>Dictyosteliaceae</taxon>
        <taxon>Polysphondylium</taxon>
    </lineage>
</organism>
<evidence type="ECO:0000256" key="2">
    <source>
        <dbReference type="ARBA" id="ARBA00022598"/>
    </source>
</evidence>
<dbReference type="Gene3D" id="3.40.50.12780">
    <property type="entry name" value="N-terminal domain of ligase-like"/>
    <property type="match status" value="1"/>
</dbReference>
<dbReference type="InterPro" id="IPR045851">
    <property type="entry name" value="AMP-bd_C_sf"/>
</dbReference>
<dbReference type="InterPro" id="IPR025110">
    <property type="entry name" value="AMP-bd_C"/>
</dbReference>
<name>A0A8J4PZZ2_9MYCE</name>
<dbReference type="Pfam" id="PF00501">
    <property type="entry name" value="AMP-binding"/>
    <property type="match status" value="1"/>
</dbReference>
<evidence type="ECO:0000313" key="6">
    <source>
        <dbReference type="Proteomes" id="UP000695562"/>
    </source>
</evidence>
<dbReference type="SUPFAM" id="SSF56801">
    <property type="entry name" value="Acetyl-CoA synthetase-like"/>
    <property type="match status" value="1"/>
</dbReference>
<dbReference type="InterPro" id="IPR042099">
    <property type="entry name" value="ANL_N_sf"/>
</dbReference>
<dbReference type="AlphaFoldDB" id="A0A8J4PZZ2"/>
<dbReference type="FunFam" id="3.40.50.12780:FF:000003">
    <property type="entry name" value="Long-chain-fatty-acid--CoA ligase FadD"/>
    <property type="match status" value="1"/>
</dbReference>
<dbReference type="NCBIfam" id="NF009233">
    <property type="entry name" value="PRK12583.1"/>
    <property type="match status" value="1"/>
</dbReference>
<proteinExistence type="inferred from homology"/>
<feature type="domain" description="AMP-binding enzyme C-terminal" evidence="4">
    <location>
        <begin position="531"/>
        <end position="606"/>
    </location>
</feature>
<keyword evidence="2" id="KW-0436">Ligase</keyword>
<accession>A0A8J4PZZ2</accession>
<gene>
    <name evidence="5" type="ORF">CYY_003258</name>
</gene>
<comment type="similarity">
    <text evidence="1">Belongs to the ATP-dependent AMP-binding enzyme family.</text>
</comment>
<dbReference type="PROSITE" id="PS00455">
    <property type="entry name" value="AMP_BINDING"/>
    <property type="match status" value="1"/>
</dbReference>
<dbReference type="Pfam" id="PF13193">
    <property type="entry name" value="AMP-binding_C"/>
    <property type="match status" value="1"/>
</dbReference>
<sequence length="624" mass="70137">MNKIIQFKNFLPNLNNKSKLIICRHNYSNYNTSLLFENTNNNNSSSSKSYITKSNNNNNINLLKSYTKGPTEPKLLTLTIGEALDDTVVKYGNKEALVVPFQNVRYSWKDLKEQVDNVAKTLINMGIEHGDRIGIMSPNRSEWIVSQLAIQKIGAILVNINPAYRLSELEYCLKQSSCKWVICPDSYKTSDYFGMMDNLVGGLANHSSGEIKCDKLPDLRGIIGLTSLERETRHYRSVLPWDKFIGLDNTSVSERDLLDRVERIQFDEPANIQFTSGTTGLPKGATLSHYNILNNGYMVGEGLGLNEHDKLVIPVPLFHCFGMVMGNNAAMTHGSTLIYPSPTFNAEQVLKAIANERATVLHGVPTMFIAQLEHPDLKKYDLSSLRTGIMSGTTCPIEVMRRVMKDMHMEQVQICYGMTETSPVSLQTSPTDEIDKKVSTVGRTGPHLETKIVDQEGKIVPIGTVGELCTRGYGVMLGYWKNKEATSQSIDPAGWMHTGDLATMDAQGYISIVGRNKDMIIRGGENIYPRELEEFFYTHKSISDVQVIGVPDTKYGECVVAWVILHPNHTVTAEELKNYCKDNIAHYKIPKHFKFVTEFPMTASGKVQKYKMREITIEEFQISK</sequence>
<comment type="caution">
    <text evidence="5">The sequence shown here is derived from an EMBL/GenBank/DDBJ whole genome shotgun (WGS) entry which is preliminary data.</text>
</comment>
<evidence type="ECO:0000259" key="4">
    <source>
        <dbReference type="Pfam" id="PF13193"/>
    </source>
</evidence>
<dbReference type="Proteomes" id="UP000695562">
    <property type="component" value="Unassembled WGS sequence"/>
</dbReference>
<dbReference type="InterPro" id="IPR000873">
    <property type="entry name" value="AMP-dep_synth/lig_dom"/>
</dbReference>
<keyword evidence="6" id="KW-1185">Reference proteome</keyword>
<dbReference type="FunFam" id="3.30.300.30:FF:000008">
    <property type="entry name" value="2,3-dihydroxybenzoate-AMP ligase"/>
    <property type="match status" value="1"/>
</dbReference>
<dbReference type="EMBL" id="AJWJ01000100">
    <property type="protein sequence ID" value="KAF2075429.1"/>
    <property type="molecule type" value="Genomic_DNA"/>
</dbReference>
<dbReference type="PANTHER" id="PTHR43201:SF5">
    <property type="entry name" value="MEDIUM-CHAIN ACYL-COA LIGASE ACSF2, MITOCHONDRIAL"/>
    <property type="match status" value="1"/>
</dbReference>
<protein>
    <submittedName>
        <fullName evidence="5">Uncharacterized protein</fullName>
    </submittedName>
</protein>
<dbReference type="OrthoDB" id="10253115at2759"/>
<dbReference type="PANTHER" id="PTHR43201">
    <property type="entry name" value="ACYL-COA SYNTHETASE"/>
    <property type="match status" value="1"/>
</dbReference>
<evidence type="ECO:0000256" key="1">
    <source>
        <dbReference type="ARBA" id="ARBA00006432"/>
    </source>
</evidence>
<evidence type="ECO:0000313" key="5">
    <source>
        <dbReference type="EMBL" id="KAF2075429.1"/>
    </source>
</evidence>